<dbReference type="EMBL" id="CAWUON010000141">
    <property type="protein sequence ID" value="CAK7274400.1"/>
    <property type="molecule type" value="Genomic_DNA"/>
</dbReference>
<organism evidence="2 3">
    <name type="scientific">Sporothrix epigloea</name>
    <dbReference type="NCBI Taxonomy" id="1892477"/>
    <lineage>
        <taxon>Eukaryota</taxon>
        <taxon>Fungi</taxon>
        <taxon>Dikarya</taxon>
        <taxon>Ascomycota</taxon>
        <taxon>Pezizomycotina</taxon>
        <taxon>Sordariomycetes</taxon>
        <taxon>Sordariomycetidae</taxon>
        <taxon>Ophiostomatales</taxon>
        <taxon>Ophiostomataceae</taxon>
        <taxon>Sporothrix</taxon>
    </lineage>
</organism>
<evidence type="ECO:0008006" key="4">
    <source>
        <dbReference type="Google" id="ProtNLM"/>
    </source>
</evidence>
<dbReference type="Proteomes" id="UP001642502">
    <property type="component" value="Unassembled WGS sequence"/>
</dbReference>
<sequence>MSSQAEADETALVDAKPSSVAQNDGVSATTSNALQEASISRIQLLLRAKDDTSRFVALALLKAVLDDQAKDGGGDNQGEGKVKLKASFSEEGLLRLWEALPIKFLDKLLRAGQGSCLSSSSVPTSTTITPNGGDAAHMRDIAVAALHRFTTLATLVSHATGAAVLNLDVTDLRPLIELAPEQPLSMNVLLNAWLHGLLADHATTAKVTTTIKKSLPALAAAFKGTDGVTLLDFIAKLLRNAEAIAEKRHIPLPKADPAWMRPVASFVQQLAVKRPTAVARSAYTHAVAALLRAYPVESSKLLWGEDRDVKSDTPFAYLLVSMLLVDLRTTLPGLLAQLNDSAYADTAARLASAFDILSAFIGYLVRTLEDNDMKLSLSSDDLLRLRKSMTETLSVTIEYLRDRWDAAVAGAHGLQPNARSPTAEDYRFFSSSLDAAGLPLAWESVADVVDRDSLVLASLRTLALWLREDDNETLRREAAGLIDMLLGLYVTSAEDGNLDYRRPVLVALEGICSVESGSIGDGDDDTDTAYETSTVTILLENGAWKILTKDLLASLHGASPGTDLTAAAARGIEIVRVLLPIVENERPGTREEWMDFVTLMAAWPGPEDEDKVFREAASISAECRVAALQLVTALVVNAHPSICRRYTHSISAVVGLARRLRPTLAAAKIGAGQSVSLAEALLDVQSALESIRA</sequence>
<feature type="compositionally biased region" description="Acidic residues" evidence="1">
    <location>
        <begin position="1"/>
        <end position="11"/>
    </location>
</feature>
<comment type="caution">
    <text evidence="2">The sequence shown here is derived from an EMBL/GenBank/DDBJ whole genome shotgun (WGS) entry which is preliminary data.</text>
</comment>
<reference evidence="2 3" key="1">
    <citation type="submission" date="2024-01" db="EMBL/GenBank/DDBJ databases">
        <authorList>
            <person name="Allen C."/>
            <person name="Tagirdzhanova G."/>
        </authorList>
    </citation>
    <scope>NUCLEOTIDE SEQUENCE [LARGE SCALE GENOMIC DNA]</scope>
    <source>
        <strain evidence="2 3">CBS 119000</strain>
    </source>
</reference>
<protein>
    <recommendedName>
        <fullName evidence="4">DUF1941 family protein</fullName>
    </recommendedName>
</protein>
<dbReference type="PANTHER" id="PTHR13109:SF7">
    <property type="entry name" value="NEUROCHONDRIN"/>
    <property type="match status" value="1"/>
</dbReference>
<dbReference type="InterPro" id="IPR008709">
    <property type="entry name" value="Neurochondrin"/>
</dbReference>
<dbReference type="InterPro" id="IPR016024">
    <property type="entry name" value="ARM-type_fold"/>
</dbReference>
<proteinExistence type="predicted"/>
<gene>
    <name evidence="2" type="ORF">SEPCBS119000_006150</name>
</gene>
<name>A0ABP0E1E7_9PEZI</name>
<dbReference type="SUPFAM" id="SSF48371">
    <property type="entry name" value="ARM repeat"/>
    <property type="match status" value="1"/>
</dbReference>
<keyword evidence="3" id="KW-1185">Reference proteome</keyword>
<feature type="region of interest" description="Disordered" evidence="1">
    <location>
        <begin position="1"/>
        <end position="27"/>
    </location>
</feature>
<dbReference type="Pfam" id="PF05536">
    <property type="entry name" value="Neurochondrin"/>
    <property type="match status" value="1"/>
</dbReference>
<dbReference type="PANTHER" id="PTHR13109">
    <property type="entry name" value="NEUROCHONDRIN"/>
    <property type="match status" value="1"/>
</dbReference>
<evidence type="ECO:0000313" key="2">
    <source>
        <dbReference type="EMBL" id="CAK7274400.1"/>
    </source>
</evidence>
<evidence type="ECO:0000313" key="3">
    <source>
        <dbReference type="Proteomes" id="UP001642502"/>
    </source>
</evidence>
<accession>A0ABP0E1E7</accession>
<evidence type="ECO:0000256" key="1">
    <source>
        <dbReference type="SAM" id="MobiDB-lite"/>
    </source>
</evidence>